<organism evidence="1 2">
    <name type="scientific">Basidiobolus meristosporus CBS 931.73</name>
    <dbReference type="NCBI Taxonomy" id="1314790"/>
    <lineage>
        <taxon>Eukaryota</taxon>
        <taxon>Fungi</taxon>
        <taxon>Fungi incertae sedis</taxon>
        <taxon>Zoopagomycota</taxon>
        <taxon>Entomophthoromycotina</taxon>
        <taxon>Basidiobolomycetes</taxon>
        <taxon>Basidiobolales</taxon>
        <taxon>Basidiobolaceae</taxon>
        <taxon>Basidiobolus</taxon>
    </lineage>
</organism>
<proteinExistence type="predicted"/>
<dbReference type="PANTHER" id="PTHR36436:SF6">
    <property type="entry name" value="SLL5081 PROTEIN"/>
    <property type="match status" value="1"/>
</dbReference>
<dbReference type="InterPro" id="IPR035948">
    <property type="entry name" value="YwqG-like_sf"/>
</dbReference>
<dbReference type="EMBL" id="MCFE01000011">
    <property type="protein sequence ID" value="ORY07073.1"/>
    <property type="molecule type" value="Genomic_DNA"/>
</dbReference>
<dbReference type="Gene3D" id="2.30.320.10">
    <property type="entry name" value="YwqG-like"/>
    <property type="match status" value="1"/>
</dbReference>
<accession>A0A1Y1Z9V4</accession>
<dbReference type="InterPro" id="IPR015315">
    <property type="entry name" value="DUF1963"/>
</dbReference>
<reference evidence="1 2" key="1">
    <citation type="submission" date="2016-07" db="EMBL/GenBank/DDBJ databases">
        <title>Pervasive Adenine N6-methylation of Active Genes in Fungi.</title>
        <authorList>
            <consortium name="DOE Joint Genome Institute"/>
            <person name="Mondo S.J."/>
            <person name="Dannebaum R.O."/>
            <person name="Kuo R.C."/>
            <person name="Labutti K."/>
            <person name="Haridas S."/>
            <person name="Kuo A."/>
            <person name="Salamov A."/>
            <person name="Ahrendt S.R."/>
            <person name="Lipzen A."/>
            <person name="Sullivan W."/>
            <person name="Andreopoulos W.B."/>
            <person name="Clum A."/>
            <person name="Lindquist E."/>
            <person name="Daum C."/>
            <person name="Ramamoorthy G.K."/>
            <person name="Gryganskyi A."/>
            <person name="Culley D."/>
            <person name="Magnuson J.K."/>
            <person name="James T.Y."/>
            <person name="O'Malley M.A."/>
            <person name="Stajich J.E."/>
            <person name="Spatafora J.W."/>
            <person name="Visel A."/>
            <person name="Grigoriev I.V."/>
        </authorList>
    </citation>
    <scope>NUCLEOTIDE SEQUENCE [LARGE SCALE GENOMIC DNA]</scope>
    <source>
        <strain evidence="1 2">CBS 931.73</strain>
    </source>
</reference>
<evidence type="ECO:0000313" key="2">
    <source>
        <dbReference type="Proteomes" id="UP000193498"/>
    </source>
</evidence>
<evidence type="ECO:0008006" key="3">
    <source>
        <dbReference type="Google" id="ProtNLM"/>
    </source>
</evidence>
<dbReference type="Pfam" id="PF09234">
    <property type="entry name" value="DUF1963"/>
    <property type="match status" value="1"/>
</dbReference>
<gene>
    <name evidence="1" type="ORF">K493DRAFT_295648</name>
</gene>
<protein>
    <recommendedName>
        <fullName evidence="3">DUF1963-domain-containing protein</fullName>
    </recommendedName>
</protein>
<comment type="caution">
    <text evidence="1">The sequence shown here is derived from an EMBL/GenBank/DDBJ whole genome shotgun (WGS) entry which is preliminary data.</text>
</comment>
<dbReference type="Proteomes" id="UP000193498">
    <property type="component" value="Unassembled WGS sequence"/>
</dbReference>
<keyword evidence="2" id="KW-1185">Reference proteome</keyword>
<name>A0A1Y1Z9V4_9FUNG</name>
<dbReference type="PANTHER" id="PTHR36436">
    <property type="entry name" value="SLL5081 PROTEIN"/>
    <property type="match status" value="1"/>
</dbReference>
<dbReference type="OrthoDB" id="3005905at2759"/>
<dbReference type="AlphaFoldDB" id="A0A1Y1Z9V4"/>
<dbReference type="SUPFAM" id="SSF103032">
    <property type="entry name" value="Hypothetical protein YwqG"/>
    <property type="match status" value="1"/>
</dbReference>
<sequence>MTSSRDEYLDTLKRLYYTAMTTKSLALEGDGETTYTETKSCFGGNQPFLLRNEDWPVCGQCEAPMTFFFQIDLEKVSKEPEFKTATGGVGLLQLFVCTSEDGCETFEAYNDASLVRILAPEQLAASKDSTKLRKFEPEESSEQFPQHDIQYWSKGGEDLPALEELTKILEEASLPMIEYDENEADPELAMRGIKLLGWPNWVQSPEYQECRKSGCTQIMKLLMQVEESDDLPFMWGDAGTAYLQQCPEHKDSLAFVWQCC</sequence>
<evidence type="ECO:0000313" key="1">
    <source>
        <dbReference type="EMBL" id="ORY07073.1"/>
    </source>
</evidence>
<dbReference type="InParanoid" id="A0A1Y1Z9V4"/>